<dbReference type="InterPro" id="IPR008271">
    <property type="entry name" value="Ser/Thr_kinase_AS"/>
</dbReference>
<dbReference type="PROSITE" id="PS00108">
    <property type="entry name" value="PROTEIN_KINASE_ST"/>
    <property type="match status" value="1"/>
</dbReference>
<dbReference type="OMA" id="ENLLMCH"/>
<dbReference type="PANTHER" id="PTHR44329">
    <property type="entry name" value="SERINE/THREONINE-PROTEIN KINASE TNNI3K-RELATED"/>
    <property type="match status" value="1"/>
</dbReference>
<keyword evidence="3" id="KW-1185">Reference proteome</keyword>
<evidence type="ECO:0000313" key="2">
    <source>
        <dbReference type="EMBL" id="CAD8087732.1"/>
    </source>
</evidence>
<dbReference type="AlphaFoldDB" id="A0A8S1N6U4"/>
<comment type="caution">
    <text evidence="2">The sequence shown here is derived from an EMBL/GenBank/DDBJ whole genome shotgun (WGS) entry which is preliminary data.</text>
</comment>
<organism evidence="2 3">
    <name type="scientific">Paramecium primaurelia</name>
    <dbReference type="NCBI Taxonomy" id="5886"/>
    <lineage>
        <taxon>Eukaryota</taxon>
        <taxon>Sar</taxon>
        <taxon>Alveolata</taxon>
        <taxon>Ciliophora</taxon>
        <taxon>Intramacronucleata</taxon>
        <taxon>Oligohymenophorea</taxon>
        <taxon>Peniculida</taxon>
        <taxon>Parameciidae</taxon>
        <taxon>Paramecium</taxon>
    </lineage>
</organism>
<dbReference type="GO" id="GO:0004674">
    <property type="term" value="F:protein serine/threonine kinase activity"/>
    <property type="evidence" value="ECO:0007669"/>
    <property type="project" value="TreeGrafter"/>
</dbReference>
<dbReference type="Proteomes" id="UP000688137">
    <property type="component" value="Unassembled WGS sequence"/>
</dbReference>
<feature type="domain" description="Protein kinase" evidence="1">
    <location>
        <begin position="786"/>
        <end position="1013"/>
    </location>
</feature>
<dbReference type="PROSITE" id="PS50011">
    <property type="entry name" value="PROTEIN_KINASE_DOM"/>
    <property type="match status" value="1"/>
</dbReference>
<dbReference type="GO" id="GO:0005524">
    <property type="term" value="F:ATP binding"/>
    <property type="evidence" value="ECO:0007669"/>
    <property type="project" value="InterPro"/>
</dbReference>
<accession>A0A8S1N6U4</accession>
<gene>
    <name evidence="2" type="ORF">PPRIM_AZ9-3.1.T0790087</name>
</gene>
<evidence type="ECO:0000313" key="3">
    <source>
        <dbReference type="Proteomes" id="UP000688137"/>
    </source>
</evidence>
<evidence type="ECO:0000259" key="1">
    <source>
        <dbReference type="PROSITE" id="PS50011"/>
    </source>
</evidence>
<dbReference type="InterPro" id="IPR000719">
    <property type="entry name" value="Prot_kinase_dom"/>
</dbReference>
<dbReference type="InterPro" id="IPR051681">
    <property type="entry name" value="Ser/Thr_Kinases-Pseudokinases"/>
</dbReference>
<name>A0A8S1N6U4_PARPR</name>
<dbReference type="Pfam" id="PF00069">
    <property type="entry name" value="Pkinase"/>
    <property type="match status" value="1"/>
</dbReference>
<reference evidence="2" key="1">
    <citation type="submission" date="2021-01" db="EMBL/GenBank/DDBJ databases">
        <authorList>
            <consortium name="Genoscope - CEA"/>
            <person name="William W."/>
        </authorList>
    </citation>
    <scope>NUCLEOTIDE SEQUENCE</scope>
</reference>
<sequence>MQQLHYLCPLCNQSQYCQTISMIQFADSNLSSTFLEYVLNPIIYVYKFTIEDQNFMTKQKCIQNLQFHHYDHCNQAFPIDIDVLYGFDFFIQGCQLLIENQYPEANEHFEIFDKINQFTYSIFNRQIPVYSRFNNKYFNDVCDGLLNILKSCYQKLETIDNPKFKQFMLQRCQQILQSIESFQFSIQIFNENSLQLTQDRKYKLHRSQVQLACLSGNFTEDALFTPIYQRFLQDDKHINQIGAILFTGLSQSTKLWEIFFNKLNGEQRLSHITSLVYYLNKQYDDSYLICVLKLGKGLKRFKEYWLSLVIFSFFRKVTIVFQKQFNFNAYLPFLYDQIAKICLYLGQFNEGYQNYLKAYEKLKNSNQLYIESKDNRKFSQKLKYKIMILSLFLQKSDKAIEIIKELLSDEIGMPYHINIFINYIKKYLDDISRYNDSQRYRKCDQFLKYLSKIVRSNLSSIQIPNDDIKQISNVIELKDKDIPKAIVKQKIEYQFKLNSYFQILQFYLNLVCHIRNDQLSSKYYYEQQEMLEQFIRYIDYKLYSTLHNVIDQFPFPQDCYENLLMCHFYQYISMYDQCNNRLIQYEKSKKENRKKYNNEESLSFKRIIDNYRCSIQQNREETLLELVLPISNSTEAQYIIGVRYLQDGRYREGVEYLKKAALNPVFKDLCTSHLLKLVQQSREDLQIINSELFKDNINEIIKQIDFDRLILIQSRRNTLYIEYQRQSFQQEQIKSFNYLVESKSLSQCSRTYSLVQDYMNYTLKELQQILNDQEITELIEIIQDDFKNVEQFDSNKFQNRYPNNQRIQDNVILFSNDNEQVVMKIKEVTEIQFDKLKNKLKDILIEILAQIVVNNLNNRGFAHLISLQYQFNICQAYASNLKFYMIFPYYEPLPKMNIKQLKDLTLLIQILNHNQIIHRDLKPNNILMKNGNPVIIDFDCSYFQVPKLQKWLRGKGLTNKYYPENDVEQDKVDIYSLGIIASEIDSCPQEFYQGATKEYENRYSLQKLLEILN</sequence>
<proteinExistence type="predicted"/>
<protein>
    <recommendedName>
        <fullName evidence="1">Protein kinase domain-containing protein</fullName>
    </recommendedName>
</protein>
<dbReference type="EMBL" id="CAJJDM010000082">
    <property type="protein sequence ID" value="CAD8087732.1"/>
    <property type="molecule type" value="Genomic_DNA"/>
</dbReference>